<keyword evidence="3" id="KW-0507">mRNA processing</keyword>
<feature type="compositionally biased region" description="Basic residues" evidence="9">
    <location>
        <begin position="170"/>
        <end position="193"/>
    </location>
</feature>
<evidence type="ECO:0000256" key="1">
    <source>
        <dbReference type="ARBA" id="ARBA00004123"/>
    </source>
</evidence>
<feature type="compositionally biased region" description="Basic and acidic residues" evidence="9">
    <location>
        <begin position="357"/>
        <end position="377"/>
    </location>
</feature>
<protein>
    <recommendedName>
        <fullName evidence="10">CBF1-interacting co-repressor CIR N-terminal domain-containing protein</fullName>
    </recommendedName>
</protein>
<feature type="compositionally biased region" description="Basic and acidic residues" evidence="9">
    <location>
        <begin position="194"/>
        <end position="248"/>
    </location>
</feature>
<dbReference type="GO" id="GO:0005684">
    <property type="term" value="C:U2-type spliceosomal complex"/>
    <property type="evidence" value="ECO:0007669"/>
    <property type="project" value="TreeGrafter"/>
</dbReference>
<feature type="compositionally biased region" description="Basic and acidic residues" evidence="9">
    <location>
        <begin position="324"/>
        <end position="348"/>
    </location>
</feature>
<dbReference type="Pfam" id="PF12542">
    <property type="entry name" value="CWC25"/>
    <property type="match status" value="1"/>
</dbReference>
<dbReference type="GO" id="GO:0000398">
    <property type="term" value="P:mRNA splicing, via spliceosome"/>
    <property type="evidence" value="ECO:0007669"/>
    <property type="project" value="TreeGrafter"/>
</dbReference>
<evidence type="ECO:0000256" key="3">
    <source>
        <dbReference type="ARBA" id="ARBA00022664"/>
    </source>
</evidence>
<dbReference type="VEuPathDB" id="FungiDB:AeMF1_018590"/>
<feature type="coiled-coil region" evidence="8">
    <location>
        <begin position="409"/>
        <end position="462"/>
    </location>
</feature>
<feature type="region of interest" description="Disordered" evidence="9">
    <location>
        <begin position="147"/>
        <end position="386"/>
    </location>
</feature>
<evidence type="ECO:0000313" key="11">
    <source>
        <dbReference type="EMBL" id="KAF0737046.1"/>
    </source>
</evidence>
<dbReference type="SMART" id="SM01083">
    <property type="entry name" value="Cir_N"/>
    <property type="match status" value="1"/>
</dbReference>
<dbReference type="EMBL" id="VJMJ01000085">
    <property type="protein sequence ID" value="KAF0737046.1"/>
    <property type="molecule type" value="Genomic_DNA"/>
</dbReference>
<keyword evidence="6" id="KW-0508">mRNA splicing</keyword>
<accession>A0A6G0XAG7</accession>
<evidence type="ECO:0000256" key="5">
    <source>
        <dbReference type="ARBA" id="ARBA00023054"/>
    </source>
</evidence>
<gene>
    <name evidence="11" type="ORF">Ae201684_006854</name>
</gene>
<evidence type="ECO:0000259" key="10">
    <source>
        <dbReference type="SMART" id="SM01083"/>
    </source>
</evidence>
<feature type="compositionally biased region" description="Basic and acidic residues" evidence="9">
    <location>
        <begin position="257"/>
        <end position="281"/>
    </location>
</feature>
<dbReference type="AlphaFoldDB" id="A0A6G0XAG7"/>
<evidence type="ECO:0000256" key="9">
    <source>
        <dbReference type="SAM" id="MobiDB-lite"/>
    </source>
</evidence>
<dbReference type="Pfam" id="PF10197">
    <property type="entry name" value="Cir_N"/>
    <property type="match status" value="1"/>
</dbReference>
<keyword evidence="4" id="KW-0747">Spliceosome</keyword>
<dbReference type="PANTHER" id="PTHR16196:SF0">
    <property type="entry name" value="PRE-MRNA-SPLICING FACTOR CWC25 HOMOLOG"/>
    <property type="match status" value="1"/>
</dbReference>
<feature type="compositionally biased region" description="Basic and acidic residues" evidence="9">
    <location>
        <begin position="290"/>
        <end position="315"/>
    </location>
</feature>
<evidence type="ECO:0000313" key="12">
    <source>
        <dbReference type="Proteomes" id="UP000481153"/>
    </source>
</evidence>
<dbReference type="Proteomes" id="UP000481153">
    <property type="component" value="Unassembled WGS sequence"/>
</dbReference>
<feature type="domain" description="CBF1-interacting co-repressor CIR N-terminal" evidence="10">
    <location>
        <begin position="10"/>
        <end position="46"/>
    </location>
</feature>
<dbReference type="InterPro" id="IPR019339">
    <property type="entry name" value="CIR_N_dom"/>
</dbReference>
<dbReference type="InterPro" id="IPR051376">
    <property type="entry name" value="CWC25_splicing_factor"/>
</dbReference>
<keyword evidence="7" id="KW-0539">Nucleus</keyword>
<evidence type="ECO:0000256" key="7">
    <source>
        <dbReference type="ARBA" id="ARBA00023242"/>
    </source>
</evidence>
<keyword evidence="12" id="KW-1185">Reference proteome</keyword>
<sequence>MSLAFLAKKSWHTSNLSNVEKVWKAEQKAALEEKKLAEWKKNIEEERQLKELRELQAKASGKPANAVERVDWMYEGPMAGSQREKTAEEYLLGKEYQEKPDENVLKQLSSRPGALYMNAPKVNDSFSRLNEDPMMVIKKQQKSAQLNILKNPVKMKRIKDKVEEELKQRKAEKKAKKEAKKAKKESKKHRSDRGRRSISPDRAKEIIAHRDFDDNRHRSRSQDRNDRQERDYSRSHQDRSRERTERNHSPRRQHRGSSADRSPRRRDRSIERPRGRPERNANPRRSRRSPSVDKSTKHRDRSTERSRDQEKDKKSSPKRLRRGSSAERSPRRRDGSLERSRGRAERNGSPRRQRRSSSGDRSPRRRDGSQERQERPVPLKGYGVLGADKARKCHDIDTTTLGPSRKFLEQAKEKRLREEAEKVERFKRARAVSDHVWKEDKAARLQAMLEDAQRRDQALDARLKKKHVENLDGEDSATQQNPEFLRVIHDAAYSNTKESMEERLQRNKHYIQRNADSKNFMQR</sequence>
<evidence type="ECO:0000256" key="4">
    <source>
        <dbReference type="ARBA" id="ARBA00022728"/>
    </source>
</evidence>
<comment type="caution">
    <text evidence="11">The sequence shown here is derived from an EMBL/GenBank/DDBJ whole genome shotgun (WGS) entry which is preliminary data.</text>
</comment>
<evidence type="ECO:0000256" key="2">
    <source>
        <dbReference type="ARBA" id="ARBA00006695"/>
    </source>
</evidence>
<keyword evidence="5 8" id="KW-0175">Coiled coil</keyword>
<feature type="coiled-coil region" evidence="8">
    <location>
        <begin position="22"/>
        <end position="62"/>
    </location>
</feature>
<evidence type="ECO:0000256" key="8">
    <source>
        <dbReference type="SAM" id="Coils"/>
    </source>
</evidence>
<organism evidence="11 12">
    <name type="scientific">Aphanomyces euteiches</name>
    <dbReference type="NCBI Taxonomy" id="100861"/>
    <lineage>
        <taxon>Eukaryota</taxon>
        <taxon>Sar</taxon>
        <taxon>Stramenopiles</taxon>
        <taxon>Oomycota</taxon>
        <taxon>Saprolegniomycetes</taxon>
        <taxon>Saprolegniales</taxon>
        <taxon>Verrucalvaceae</taxon>
        <taxon>Aphanomyces</taxon>
    </lineage>
</organism>
<evidence type="ECO:0000256" key="6">
    <source>
        <dbReference type="ARBA" id="ARBA00023187"/>
    </source>
</evidence>
<comment type="similarity">
    <text evidence="2">Belongs to the CWC25 family.</text>
</comment>
<reference evidence="11 12" key="1">
    <citation type="submission" date="2019-07" db="EMBL/GenBank/DDBJ databases">
        <title>Genomics analysis of Aphanomyces spp. identifies a new class of oomycete effector associated with host adaptation.</title>
        <authorList>
            <person name="Gaulin E."/>
        </authorList>
    </citation>
    <scope>NUCLEOTIDE SEQUENCE [LARGE SCALE GENOMIC DNA]</scope>
    <source>
        <strain evidence="11 12">ATCC 201684</strain>
    </source>
</reference>
<name>A0A6G0XAG7_9STRA</name>
<dbReference type="InterPro" id="IPR022209">
    <property type="entry name" value="CWC25"/>
</dbReference>
<dbReference type="PANTHER" id="PTHR16196">
    <property type="entry name" value="CELL CYCLE CONTROL PROTEIN CWF25"/>
    <property type="match status" value="1"/>
</dbReference>
<feature type="compositionally biased region" description="Basic and acidic residues" evidence="9">
    <location>
        <begin position="160"/>
        <end position="169"/>
    </location>
</feature>
<proteinExistence type="inferred from homology"/>
<comment type="subcellular location">
    <subcellularLocation>
        <location evidence="1">Nucleus</location>
    </subcellularLocation>
</comment>